<proteinExistence type="predicted"/>
<evidence type="ECO:0008006" key="2">
    <source>
        <dbReference type="Google" id="ProtNLM"/>
    </source>
</evidence>
<accession>A0A0F8Y046</accession>
<reference evidence="1" key="1">
    <citation type="journal article" date="2015" name="Nature">
        <title>Complex archaea that bridge the gap between prokaryotes and eukaryotes.</title>
        <authorList>
            <person name="Spang A."/>
            <person name="Saw J.H."/>
            <person name="Jorgensen S.L."/>
            <person name="Zaremba-Niedzwiedzka K."/>
            <person name="Martijn J."/>
            <person name="Lind A.E."/>
            <person name="van Eijk R."/>
            <person name="Schleper C."/>
            <person name="Guy L."/>
            <person name="Ettema T.J."/>
        </authorList>
    </citation>
    <scope>NUCLEOTIDE SEQUENCE</scope>
</reference>
<gene>
    <name evidence="1" type="ORF">LCGC14_3153460</name>
</gene>
<dbReference type="Gene3D" id="3.40.50.300">
    <property type="entry name" value="P-loop containing nucleotide triphosphate hydrolases"/>
    <property type="match status" value="1"/>
</dbReference>
<organism evidence="1">
    <name type="scientific">marine sediment metagenome</name>
    <dbReference type="NCBI Taxonomy" id="412755"/>
    <lineage>
        <taxon>unclassified sequences</taxon>
        <taxon>metagenomes</taxon>
        <taxon>ecological metagenomes</taxon>
    </lineage>
</organism>
<dbReference type="InterPro" id="IPR027417">
    <property type="entry name" value="P-loop_NTPase"/>
</dbReference>
<dbReference type="EMBL" id="LAZR01069492">
    <property type="protein sequence ID" value="KKK47609.1"/>
    <property type="molecule type" value="Genomic_DNA"/>
</dbReference>
<comment type="caution">
    <text evidence="1">The sequence shown here is derived from an EMBL/GenBank/DDBJ whole genome shotgun (WGS) entry which is preliminary data.</text>
</comment>
<dbReference type="SUPFAM" id="SSF52540">
    <property type="entry name" value="P-loop containing nucleoside triphosphate hydrolases"/>
    <property type="match status" value="1"/>
</dbReference>
<name>A0A0F8Y046_9ZZZZ</name>
<sequence length="88" mass="9643">QQLLPSIDGTGRVIAAELLIPTPGIRNLIREAKTHQIRNAMQTGQKYGMQTMDHALATLYRQGKISFDTALSQAVDAQEVKQLLGRVG</sequence>
<dbReference type="AlphaFoldDB" id="A0A0F8Y046"/>
<protein>
    <recommendedName>
        <fullName evidence="2">Type IV pili twitching motility protein PilT</fullName>
    </recommendedName>
</protein>
<feature type="non-terminal residue" evidence="1">
    <location>
        <position position="1"/>
    </location>
</feature>
<evidence type="ECO:0000313" key="1">
    <source>
        <dbReference type="EMBL" id="KKK47609.1"/>
    </source>
</evidence>